<dbReference type="Pfam" id="PF08359">
    <property type="entry name" value="TetR_C_4"/>
    <property type="match status" value="1"/>
</dbReference>
<dbReference type="SUPFAM" id="SSF48498">
    <property type="entry name" value="Tetracyclin repressor-like, C-terminal domain"/>
    <property type="match status" value="1"/>
</dbReference>
<gene>
    <name evidence="4" type="ORF">SpAn4DRAFT_4395</name>
</gene>
<reference evidence="5" key="1">
    <citation type="submission" date="2015-03" db="EMBL/GenBank/DDBJ databases">
        <authorList>
            <person name="Nijsse Bart"/>
        </authorList>
    </citation>
    <scope>NUCLEOTIDE SEQUENCE [LARGE SCALE GENOMIC DNA]</scope>
</reference>
<keyword evidence="1 2" id="KW-0238">DNA-binding</keyword>
<dbReference type="Proteomes" id="UP000049855">
    <property type="component" value="Unassembled WGS sequence"/>
</dbReference>
<dbReference type="Pfam" id="PF00440">
    <property type="entry name" value="TetR_N"/>
    <property type="match status" value="1"/>
</dbReference>
<dbReference type="RefSeq" id="WP_021171254.1">
    <property type="nucleotide sequence ID" value="NZ_CTRP01000016.1"/>
</dbReference>
<keyword evidence="5" id="KW-1185">Reference proteome</keyword>
<dbReference type="PANTHER" id="PTHR43479">
    <property type="entry name" value="ACREF/ENVCD OPERON REPRESSOR-RELATED"/>
    <property type="match status" value="1"/>
</dbReference>
<dbReference type="PANTHER" id="PTHR43479:SF11">
    <property type="entry name" value="ACREF_ENVCD OPERON REPRESSOR-RELATED"/>
    <property type="match status" value="1"/>
</dbReference>
<feature type="DNA-binding region" description="H-T-H motif" evidence="2">
    <location>
        <begin position="31"/>
        <end position="50"/>
    </location>
</feature>
<dbReference type="InterPro" id="IPR001647">
    <property type="entry name" value="HTH_TetR"/>
</dbReference>
<dbReference type="SUPFAM" id="SSF46689">
    <property type="entry name" value="Homeodomain-like"/>
    <property type="match status" value="1"/>
</dbReference>
<name>A0A0U1L5Q5_9FIRM</name>
<feature type="domain" description="HTH tetR-type" evidence="3">
    <location>
        <begin position="8"/>
        <end position="68"/>
    </location>
</feature>
<evidence type="ECO:0000313" key="5">
    <source>
        <dbReference type="Proteomes" id="UP000049855"/>
    </source>
</evidence>
<dbReference type="InterPro" id="IPR013570">
    <property type="entry name" value="Tscrpt_reg_YsiA_C"/>
</dbReference>
<dbReference type="InterPro" id="IPR036271">
    <property type="entry name" value="Tet_transcr_reg_TetR-rel_C_sf"/>
</dbReference>
<dbReference type="InterPro" id="IPR050624">
    <property type="entry name" value="HTH-type_Tx_Regulator"/>
</dbReference>
<evidence type="ECO:0000256" key="2">
    <source>
        <dbReference type="PROSITE-ProRule" id="PRU00335"/>
    </source>
</evidence>
<proteinExistence type="predicted"/>
<evidence type="ECO:0000256" key="1">
    <source>
        <dbReference type="ARBA" id="ARBA00023125"/>
    </source>
</evidence>
<accession>A0A0U1L5Q5</accession>
<evidence type="ECO:0000313" key="4">
    <source>
        <dbReference type="EMBL" id="CQR75031.1"/>
    </source>
</evidence>
<dbReference type="PROSITE" id="PS50977">
    <property type="entry name" value="HTH_TETR_2"/>
    <property type="match status" value="1"/>
</dbReference>
<sequence>MTQKKATELRQEEIIEAALKLVEQQGFDNLNIAGIAAAIDLVPSAIYRHFQGKEAIIGGLIEYVGKALHENILYVVSTEKVTQKRLKLLFTLHLQFIKSKRAIPQTLFSLLGSNKNMLLKRKILAVISRYVEQITDMIAEGQALSEIAPNVDPKSAAMLFIGLIQPLVILSQSDDKLIEIYQETSWQIYWRGIAC</sequence>
<dbReference type="EMBL" id="CTRP01000016">
    <property type="protein sequence ID" value="CQR75031.1"/>
    <property type="molecule type" value="Genomic_DNA"/>
</dbReference>
<organism evidence="4 5">
    <name type="scientific">Sporomusa ovata</name>
    <dbReference type="NCBI Taxonomy" id="2378"/>
    <lineage>
        <taxon>Bacteria</taxon>
        <taxon>Bacillati</taxon>
        <taxon>Bacillota</taxon>
        <taxon>Negativicutes</taxon>
        <taxon>Selenomonadales</taxon>
        <taxon>Sporomusaceae</taxon>
        <taxon>Sporomusa</taxon>
    </lineage>
</organism>
<protein>
    <submittedName>
        <fullName evidence="4">Transcriptional regulator, TetR family</fullName>
    </submittedName>
</protein>
<dbReference type="AlphaFoldDB" id="A0A0U1L5Q5"/>
<dbReference type="Gene3D" id="1.10.357.10">
    <property type="entry name" value="Tetracycline Repressor, domain 2"/>
    <property type="match status" value="1"/>
</dbReference>
<dbReference type="GO" id="GO:0003677">
    <property type="term" value="F:DNA binding"/>
    <property type="evidence" value="ECO:0007669"/>
    <property type="project" value="UniProtKB-UniRule"/>
</dbReference>
<dbReference type="PRINTS" id="PR00455">
    <property type="entry name" value="HTHTETR"/>
</dbReference>
<evidence type="ECO:0000259" key="3">
    <source>
        <dbReference type="PROSITE" id="PS50977"/>
    </source>
</evidence>
<dbReference type="InterPro" id="IPR009057">
    <property type="entry name" value="Homeodomain-like_sf"/>
</dbReference>